<accession>A0A0G0CNY8</accession>
<sequence length="230" mass="27288">MKYLQKIYLKINNWVMLLLSNWKFKKGLITEIEHSLRKEFLKKIQDFGTDDFYQSYPPLNITGKRNSLCRYKVYGLDTRLTKNTEVLDIGGNIGFFSLYLSRFVKAIDIVEFNTDLVKIGSKLKSYEKIKNVNIYNKDFRKFASKKKYDVIMSLAIHKWVGMDFDSYIQKIHSHLKKNGLLLIESHILYYSKGDEILDEIKDNKLFKIIEKGQIDDHDGQIRDFYWLKAK</sequence>
<keyword evidence="1" id="KW-0489">Methyltransferase</keyword>
<evidence type="ECO:0000313" key="1">
    <source>
        <dbReference type="EMBL" id="KKP77926.1"/>
    </source>
</evidence>
<gene>
    <name evidence="1" type="ORF">UR73_C0007G0011</name>
</gene>
<organism evidence="1 2">
    <name type="scientific">candidate division WS6 bacterium GW2011_GWF1_35_23</name>
    <dbReference type="NCBI Taxonomy" id="1619097"/>
    <lineage>
        <taxon>Bacteria</taxon>
        <taxon>Candidatus Dojkabacteria</taxon>
    </lineage>
</organism>
<dbReference type="GO" id="GO:0032259">
    <property type="term" value="P:methylation"/>
    <property type="evidence" value="ECO:0007669"/>
    <property type="project" value="UniProtKB-KW"/>
</dbReference>
<name>A0A0G0CNY8_9BACT</name>
<evidence type="ECO:0000313" key="2">
    <source>
        <dbReference type="Proteomes" id="UP000034816"/>
    </source>
</evidence>
<keyword evidence="1" id="KW-0808">Transferase</keyword>
<comment type="caution">
    <text evidence="1">The sequence shown here is derived from an EMBL/GenBank/DDBJ whole genome shotgun (WGS) entry which is preliminary data.</text>
</comment>
<dbReference type="Proteomes" id="UP000034816">
    <property type="component" value="Unassembled WGS sequence"/>
</dbReference>
<dbReference type="Pfam" id="PF13489">
    <property type="entry name" value="Methyltransf_23"/>
    <property type="match status" value="1"/>
</dbReference>
<dbReference type="GO" id="GO:0008168">
    <property type="term" value="F:methyltransferase activity"/>
    <property type="evidence" value="ECO:0007669"/>
    <property type="project" value="UniProtKB-KW"/>
</dbReference>
<proteinExistence type="predicted"/>
<dbReference type="Gene3D" id="3.40.50.150">
    <property type="entry name" value="Vaccinia Virus protein VP39"/>
    <property type="match status" value="1"/>
</dbReference>
<reference evidence="1 2" key="1">
    <citation type="journal article" date="2015" name="Nature">
        <title>rRNA introns, odd ribosomes, and small enigmatic genomes across a large radiation of phyla.</title>
        <authorList>
            <person name="Brown C.T."/>
            <person name="Hug L.A."/>
            <person name="Thomas B.C."/>
            <person name="Sharon I."/>
            <person name="Castelle C.J."/>
            <person name="Singh A."/>
            <person name="Wilkins M.J."/>
            <person name="Williams K.H."/>
            <person name="Banfield J.F."/>
        </authorList>
    </citation>
    <scope>NUCLEOTIDE SEQUENCE [LARGE SCALE GENOMIC DNA]</scope>
</reference>
<dbReference type="CDD" id="cd02440">
    <property type="entry name" value="AdoMet_MTases"/>
    <property type="match status" value="1"/>
</dbReference>
<dbReference type="SUPFAM" id="SSF53335">
    <property type="entry name" value="S-adenosyl-L-methionine-dependent methyltransferases"/>
    <property type="match status" value="1"/>
</dbReference>
<dbReference type="InterPro" id="IPR029063">
    <property type="entry name" value="SAM-dependent_MTases_sf"/>
</dbReference>
<protein>
    <submittedName>
        <fullName evidence="1">Methyltransferase family protein</fullName>
    </submittedName>
</protein>
<dbReference type="AlphaFoldDB" id="A0A0G0CNY8"/>
<dbReference type="EMBL" id="LBQH01000007">
    <property type="protein sequence ID" value="KKP77926.1"/>
    <property type="molecule type" value="Genomic_DNA"/>
</dbReference>